<keyword evidence="5" id="KW-0812">Transmembrane</keyword>
<evidence type="ECO:0000313" key="9">
    <source>
        <dbReference type="EMBL" id="CAK7327377.1"/>
    </source>
</evidence>
<feature type="region of interest" description="Disordered" evidence="6">
    <location>
        <begin position="1"/>
        <end position="42"/>
    </location>
</feature>
<evidence type="ECO:0000256" key="2">
    <source>
        <dbReference type="ARBA" id="ARBA00010833"/>
    </source>
</evidence>
<organism evidence="9 10">
    <name type="scientific">Dovyalis caffra</name>
    <dbReference type="NCBI Taxonomy" id="77055"/>
    <lineage>
        <taxon>Eukaryota</taxon>
        <taxon>Viridiplantae</taxon>
        <taxon>Streptophyta</taxon>
        <taxon>Embryophyta</taxon>
        <taxon>Tracheophyta</taxon>
        <taxon>Spermatophyta</taxon>
        <taxon>Magnoliopsida</taxon>
        <taxon>eudicotyledons</taxon>
        <taxon>Gunneridae</taxon>
        <taxon>Pentapetalae</taxon>
        <taxon>rosids</taxon>
        <taxon>fabids</taxon>
        <taxon>Malpighiales</taxon>
        <taxon>Salicaceae</taxon>
        <taxon>Flacourtieae</taxon>
        <taxon>Dovyalis</taxon>
    </lineage>
</organism>
<keyword evidence="4 5" id="KW-0326">Glycosidase</keyword>
<dbReference type="InterPro" id="IPR008928">
    <property type="entry name" value="6-hairpin_glycosidase_sf"/>
</dbReference>
<comment type="subcellular location">
    <subcellularLocation>
        <location evidence="5">Endoplasmic reticulum membrane</location>
        <topology evidence="5">Single-pass type II membrane protein</topology>
    </subcellularLocation>
</comment>
<comment type="caution">
    <text evidence="9">The sequence shown here is derived from an EMBL/GenBank/DDBJ whole genome shotgun (WGS) entry which is preliminary data.</text>
</comment>
<dbReference type="SUPFAM" id="SSF48208">
    <property type="entry name" value="Six-hairpin glycosidases"/>
    <property type="match status" value="1"/>
</dbReference>
<keyword evidence="5" id="KW-1133">Transmembrane helix</keyword>
<comment type="function">
    <text evidence="5">Cleaves the distal alpha 1,2-linked glucose residue from the Glc(3)Man(9)GlcNAc(2) oligosaccharide precursor.</text>
</comment>
<dbReference type="InterPro" id="IPR031335">
    <property type="entry name" value="Glyco_hydro_63_C"/>
</dbReference>
<evidence type="ECO:0000259" key="7">
    <source>
        <dbReference type="Pfam" id="PF03200"/>
    </source>
</evidence>
<evidence type="ECO:0000256" key="3">
    <source>
        <dbReference type="ARBA" id="ARBA00022801"/>
    </source>
</evidence>
<dbReference type="Gene3D" id="2.70.98.110">
    <property type="entry name" value="Glycosyl hydrolase family 63, N-terminal domain"/>
    <property type="match status" value="1"/>
</dbReference>
<accession>A0AAV1R046</accession>
<feature type="domain" description="Glycosyl hydrolase family 63 C-terminal" evidence="7">
    <location>
        <begin position="353"/>
        <end position="874"/>
    </location>
</feature>
<dbReference type="Gene3D" id="1.50.10.10">
    <property type="match status" value="1"/>
</dbReference>
<name>A0AAV1R046_9ROSI</name>
<keyword evidence="3 5" id="KW-0378">Hydrolase</keyword>
<comment type="similarity">
    <text evidence="2 5">Belongs to the glycosyl hydrolase 63 family.</text>
</comment>
<feature type="domain" description="Glycosyl hydrolase family 63 N-terminal" evidence="8">
    <location>
        <begin position="110"/>
        <end position="268"/>
    </location>
</feature>
<feature type="transmembrane region" description="Helical" evidence="5">
    <location>
        <begin position="56"/>
        <end position="76"/>
    </location>
</feature>
<dbReference type="GO" id="GO:0005789">
    <property type="term" value="C:endoplasmic reticulum membrane"/>
    <property type="evidence" value="ECO:0007669"/>
    <property type="project" value="UniProtKB-SubCell"/>
</dbReference>
<dbReference type="FunFam" id="2.70.98.110:FF:000002">
    <property type="entry name" value="Mannosyl-oligosaccharide glucosidase GCS1"/>
    <property type="match status" value="1"/>
</dbReference>
<keyword evidence="5" id="KW-0472">Membrane</keyword>
<comment type="catalytic activity">
    <reaction evidence="5">
        <text>N(4)-(alpha-D-Glc-(1-&gt;2)-alpha-D-Glc-(1-&gt;3)-alpha-D-Glc-(1-&gt;3)-alpha-D-Man-(1-&gt;2)-alpha-D-Man-(1-&gt;2)-alpha-D-Man-(1-&gt;3)-[alpha-D-Man-(1-&gt;2)-alpha-D-Man-(1-&gt;3)-[alpha-D-Man-(1-&gt;2)-alpha-D-Man-(1-&gt;6)]-alpha-D-Man-(1-&gt;6)]-beta-D-Man-(1-&gt;4)-beta-D-GlcNAc-(1-&gt;4)-beta-D-GlcNAc)-L-asparaginyl-[protein] + H2O = N(4)-(alpha-D-Glc-(1-&gt;3)-alpha-D-Glc-(1-&gt;3)-alpha-D-Man-(1-&gt;2)-alpha-D-Man-(1-&gt;2)-alpha-D-Man-(1-&gt;3)-[alpha-D-Man-(1-&gt;2)-alpha-D-Man-(1-&gt;3)-[alpha-D-Man-(1-&gt;2)-alpha-D-Man-(1-&gt;6)]-alpha-D-Man-(1-&gt;6)]-beta-D-Man-(1-&gt;4)-beta-D-GlcNAc-(1-&gt;4)-beta-D-GlcNAc)-L-asparaginyl-[protein] + beta-D-glucose</text>
        <dbReference type="Rhea" id="RHEA:55988"/>
        <dbReference type="Rhea" id="RHEA-COMP:12806"/>
        <dbReference type="Rhea" id="RHEA-COMP:14355"/>
        <dbReference type="ChEBI" id="CHEBI:15377"/>
        <dbReference type="ChEBI" id="CHEBI:15903"/>
        <dbReference type="ChEBI" id="CHEBI:59082"/>
        <dbReference type="ChEBI" id="CHEBI:132537"/>
        <dbReference type="EC" id="3.2.1.106"/>
    </reaction>
</comment>
<evidence type="ECO:0000256" key="6">
    <source>
        <dbReference type="SAM" id="MobiDB-lite"/>
    </source>
</evidence>
<dbReference type="Pfam" id="PF03200">
    <property type="entry name" value="Glyco_hydro_63"/>
    <property type="match status" value="1"/>
</dbReference>
<evidence type="ECO:0000313" key="10">
    <source>
        <dbReference type="Proteomes" id="UP001314170"/>
    </source>
</evidence>
<comment type="pathway">
    <text evidence="1">Glycan metabolism; N-glycan degradation.</text>
</comment>
<dbReference type="InterPro" id="IPR038518">
    <property type="entry name" value="Glyco_hydro_63N_sf"/>
</dbReference>
<dbReference type="InterPro" id="IPR012341">
    <property type="entry name" value="6hp_glycosidase-like_sf"/>
</dbReference>
<evidence type="ECO:0000256" key="1">
    <source>
        <dbReference type="ARBA" id="ARBA00004740"/>
    </source>
</evidence>
<dbReference type="EC" id="3.2.1.106" evidence="5"/>
<dbReference type="GO" id="GO:0006487">
    <property type="term" value="P:protein N-linked glycosylation"/>
    <property type="evidence" value="ECO:0007669"/>
    <property type="project" value="UniProtKB-UniRule"/>
</dbReference>
<sequence length="877" mass="100101">MSSGNSRRNARIRTKSWTEANDVDDDNNSVRNRKPRRRDRSKNENSIGILKVDIKIMLGISVLGFFVIFLLIRNLIIKPAEQAQRPRVVTPFPSPKLMDLPQFQGEHKESLYWGTYRPHVYLGIRARTPRSLIAGLMWVGVKGGMYHMRHVCQDSDELNTYGWTQHNGRDFGHQVLVDQGLKLATSFLKSKSEGSGYGGDWAVRIDVQTDKSGWDNEMLRHGHLFFYLADESGRALSLTGDTLDVDKNSLLASGSRSDVGNWQLHLESKDVLELHYSGFRTPHIHNLSDLVLQNLGAQVRKFGQLLLSDSSEDYPNILVFQISASIPFKADIAFISGTEVKTSNVEGRVSRLTGTSLTSQLQDKQTEFDSKFERCFNVADKLESEFTIVGKAALANMLGGIGYFYGRSKISYPGSSNLGFHVPYSVGTGTVPSRPFFPRGFLWDEGFHQLLIWRWDIQICLDILGHWLDLMNIDGWIPREQILGSEALSKVPEEFVVQHPTNGNPPTLFLVIRDLLDGMEKDKFTATESNEITSFLERAFVRLEAWFQWFNTTQKGKEMNSYYWHGRDNKAARELNPKTLSSGLDDYPRASHPSEEERHVDLRCWMLLAANCMHSITQLRKKDNKPEKEYGSTAKLLSDFEMLNQMHLDPSVGAYFDFGNHTEKSILIGAGLQFASPTIISNEDGKITGLVFLHVLMVRLSWKETTVGTRELVRDVLERPVLRLVPHIGYVSLFPFMGKIIPSDSWILEKQLDLISNSTILWTDYGLRSLSKTSSMYMKRNTEHDPPYWRGPIWMNMNYMILSSLFHYSKVDGPYRDRARVIYDDLRGNLIRNVVQNYHQTGFLWEQYDQKKGKGKGARLFTGWTSLVLLIMAEAYT</sequence>
<proteinExistence type="inferred from homology"/>
<dbReference type="Proteomes" id="UP001314170">
    <property type="component" value="Unassembled WGS sequence"/>
</dbReference>
<dbReference type="GO" id="GO:0004573">
    <property type="term" value="F:Glc3Man9GlcNAc2 oligosaccharide glucosidase activity"/>
    <property type="evidence" value="ECO:0007669"/>
    <property type="project" value="UniProtKB-UniRule"/>
</dbReference>
<dbReference type="InterPro" id="IPR004888">
    <property type="entry name" value="Glycoside_hydrolase_63"/>
</dbReference>
<feature type="compositionally biased region" description="Basic residues" evidence="6">
    <location>
        <begin position="31"/>
        <end position="40"/>
    </location>
</feature>
<dbReference type="PANTHER" id="PTHR10412">
    <property type="entry name" value="MANNOSYL-OLIGOSACCHARIDE GLUCOSIDASE"/>
    <property type="match status" value="1"/>
</dbReference>
<dbReference type="AlphaFoldDB" id="A0AAV1R046"/>
<protein>
    <recommendedName>
        <fullName evidence="5">Mannosyl-oligosaccharide glucosidase</fullName>
        <ecNumber evidence="5">3.2.1.106</ecNumber>
    </recommendedName>
</protein>
<dbReference type="PANTHER" id="PTHR10412:SF20">
    <property type="entry name" value="MANNOSYL-OLIGOSACCHARIDE GLUCOSIDASE GCS1"/>
    <property type="match status" value="1"/>
</dbReference>
<dbReference type="EMBL" id="CAWUPB010000851">
    <property type="protein sequence ID" value="CAK7327377.1"/>
    <property type="molecule type" value="Genomic_DNA"/>
</dbReference>
<evidence type="ECO:0000259" key="8">
    <source>
        <dbReference type="Pfam" id="PF16923"/>
    </source>
</evidence>
<dbReference type="Pfam" id="PF16923">
    <property type="entry name" value="Glyco_hydro_63N"/>
    <property type="match status" value="1"/>
</dbReference>
<dbReference type="FunFam" id="1.50.10.10:FF:000009">
    <property type="entry name" value="mannosyl-oligosaccharide glucosidase"/>
    <property type="match status" value="1"/>
</dbReference>
<dbReference type="GO" id="GO:0009311">
    <property type="term" value="P:oligosaccharide metabolic process"/>
    <property type="evidence" value="ECO:0007669"/>
    <property type="project" value="UniProtKB-UniRule"/>
</dbReference>
<dbReference type="InterPro" id="IPR031631">
    <property type="entry name" value="Glyco_hydro_63N"/>
</dbReference>
<evidence type="ECO:0000256" key="4">
    <source>
        <dbReference type="ARBA" id="ARBA00023295"/>
    </source>
</evidence>
<evidence type="ECO:0000256" key="5">
    <source>
        <dbReference type="RuleBase" id="RU368089"/>
    </source>
</evidence>
<gene>
    <name evidence="9" type="ORF">DCAF_LOCUS5088</name>
</gene>
<keyword evidence="5" id="KW-0256">Endoplasmic reticulum</keyword>
<keyword evidence="10" id="KW-1185">Reference proteome</keyword>
<reference evidence="9 10" key="1">
    <citation type="submission" date="2024-01" db="EMBL/GenBank/DDBJ databases">
        <authorList>
            <person name="Waweru B."/>
        </authorList>
    </citation>
    <scope>NUCLEOTIDE SEQUENCE [LARGE SCALE GENOMIC DNA]</scope>
</reference>